<evidence type="ECO:0000313" key="3">
    <source>
        <dbReference type="EMBL" id="AHG64089.1"/>
    </source>
</evidence>
<dbReference type="AlphaFoldDB" id="W0PB39"/>
<keyword evidence="4" id="KW-1185">Reference proteome</keyword>
<dbReference type="STRING" id="1247726.MIM_c20100"/>
<comment type="similarity">
    <text evidence="1">Belongs to the UPF0065 (bug) family.</text>
</comment>
<protein>
    <submittedName>
        <fullName evidence="3">Putative Bug-like extracytoplasmic solute binding receptor, TTT family</fullName>
    </submittedName>
</protein>
<dbReference type="Pfam" id="PF03401">
    <property type="entry name" value="TctC"/>
    <property type="match status" value="1"/>
</dbReference>
<dbReference type="Gene3D" id="3.40.190.10">
    <property type="entry name" value="Periplasmic binding protein-like II"/>
    <property type="match status" value="1"/>
</dbReference>
<dbReference type="HOGENOM" id="CLU_045683_0_1_4"/>
<dbReference type="EMBL" id="CP003915">
    <property type="protein sequence ID" value="AHG64089.1"/>
    <property type="molecule type" value="Genomic_DNA"/>
</dbReference>
<dbReference type="PIRSF" id="PIRSF017082">
    <property type="entry name" value="YflP"/>
    <property type="match status" value="1"/>
</dbReference>
<dbReference type="PANTHER" id="PTHR42928">
    <property type="entry name" value="TRICARBOXYLATE-BINDING PROTEIN"/>
    <property type="match status" value="1"/>
</dbReference>
<sequence length="326" mass="34952">MRRRAFLALIAFPLYAQPLFAGDTADSNSYPDKPVRVIVPTSAGGMTDQVARLYAEYLSVQLKQSFVVENMPGASTMLASRYVARAPANGYTLLVTANSIVTIPVVTKDTGYQLKDFTGIGEVGRAPSLLVVSGDSPYKTLPELIKAARDKPGNLTYAFTGYGTTSHITAQLFAQQAKITLTGVPYKGISLAVPDVTSKRVDFMMGPITSTEALIKSGKMRALAITADTRSAALPDVPTFKESGYADATYNLVFGMVAPAGLNTEITQRLSTALESAKNDPEFGQRLQNIGLHPSDIRTSAQYNAFLADEQKLSLALAREAGLDTH</sequence>
<dbReference type="PANTHER" id="PTHR42928:SF5">
    <property type="entry name" value="BLR1237 PROTEIN"/>
    <property type="match status" value="1"/>
</dbReference>
<dbReference type="eggNOG" id="COG3181">
    <property type="taxonomic scope" value="Bacteria"/>
</dbReference>
<feature type="chain" id="PRO_5004792759" evidence="2">
    <location>
        <begin position="22"/>
        <end position="326"/>
    </location>
</feature>
<dbReference type="SUPFAM" id="SSF53850">
    <property type="entry name" value="Periplasmic binding protein-like II"/>
    <property type="match status" value="1"/>
</dbReference>
<feature type="signal peptide" evidence="2">
    <location>
        <begin position="1"/>
        <end position="21"/>
    </location>
</feature>
<dbReference type="CDD" id="cd07012">
    <property type="entry name" value="PBP2_Bug_TTT"/>
    <property type="match status" value="1"/>
</dbReference>
<dbReference type="InterPro" id="IPR005064">
    <property type="entry name" value="BUG"/>
</dbReference>
<proteinExistence type="inferred from homology"/>
<dbReference type="KEGG" id="amim:MIM_c20100"/>
<dbReference type="RefSeq" id="WP_025372725.1">
    <property type="nucleotide sequence ID" value="NZ_CP003915.1"/>
</dbReference>
<dbReference type="Proteomes" id="UP000019095">
    <property type="component" value="Chromosome"/>
</dbReference>
<reference evidence="3 4" key="1">
    <citation type="journal article" date="2014" name="Microbiology">
        <title>Unravelling the complete genome sequence of Advenella mimigardefordensis strain DPN7T and novel insights in the catabolism of the xenobiotic polythioester precursor 3,3'-dithiodipropionate.</title>
        <authorList>
            <person name="Wubbeler J.H."/>
            <person name="Hiessl S."/>
            <person name="Schuldes J."/>
            <person name="Thurmer A."/>
            <person name="Daniel R."/>
            <person name="Steinbuchel A."/>
        </authorList>
    </citation>
    <scope>NUCLEOTIDE SEQUENCE [LARGE SCALE GENOMIC DNA]</scope>
    <source>
        <strain evidence="4">DSM 17166 / LMG 22922 / DPN7</strain>
    </source>
</reference>
<keyword evidence="2" id="KW-0732">Signal</keyword>
<organism evidence="3 4">
    <name type="scientific">Advenella mimigardefordensis (strain DSM 17166 / LMG 22922 / DPN7)</name>
    <dbReference type="NCBI Taxonomy" id="1247726"/>
    <lineage>
        <taxon>Bacteria</taxon>
        <taxon>Pseudomonadati</taxon>
        <taxon>Pseudomonadota</taxon>
        <taxon>Betaproteobacteria</taxon>
        <taxon>Burkholderiales</taxon>
        <taxon>Alcaligenaceae</taxon>
    </lineage>
</organism>
<keyword evidence="3" id="KW-0675">Receptor</keyword>
<gene>
    <name evidence="3" type="ORF">MIM_c20100</name>
</gene>
<dbReference type="PATRIC" id="fig|1247726.3.peg.2213"/>
<dbReference type="InterPro" id="IPR042100">
    <property type="entry name" value="Bug_dom1"/>
</dbReference>
<dbReference type="OrthoDB" id="9780943at2"/>
<evidence type="ECO:0000313" key="4">
    <source>
        <dbReference type="Proteomes" id="UP000019095"/>
    </source>
</evidence>
<evidence type="ECO:0000256" key="2">
    <source>
        <dbReference type="SAM" id="SignalP"/>
    </source>
</evidence>
<dbReference type="Gene3D" id="3.40.190.150">
    <property type="entry name" value="Bordetella uptake gene, domain 1"/>
    <property type="match status" value="1"/>
</dbReference>
<evidence type="ECO:0000256" key="1">
    <source>
        <dbReference type="ARBA" id="ARBA00006987"/>
    </source>
</evidence>
<accession>W0PB39</accession>
<name>W0PB39_ADVMD</name>